<comment type="subcellular location">
    <subcellularLocation>
        <location evidence="1 10">Cell membrane</location>
        <topology evidence="1 10">Multi-pass membrane protein</topology>
    </subcellularLocation>
</comment>
<dbReference type="EMBL" id="FNRK01000001">
    <property type="protein sequence ID" value="SDZ90034.1"/>
    <property type="molecule type" value="Genomic_DNA"/>
</dbReference>
<feature type="binding site" evidence="10">
    <location>
        <position position="108"/>
    </location>
    <ligand>
        <name>Na(+)</name>
        <dbReference type="ChEBI" id="CHEBI:29101"/>
        <note>structural</note>
    </ligand>
</feature>
<dbReference type="GO" id="GO:0046872">
    <property type="term" value="F:metal ion binding"/>
    <property type="evidence" value="ECO:0007669"/>
    <property type="project" value="UniProtKB-KW"/>
</dbReference>
<comment type="function">
    <text evidence="9 10">Fluoride-specific ion channel. Important for reducing fluoride concentration in the cell, thus reducing its toxicity.</text>
</comment>
<keyword evidence="12" id="KW-1185">Reference proteome</keyword>
<dbReference type="GO" id="GO:0062054">
    <property type="term" value="F:fluoride channel activity"/>
    <property type="evidence" value="ECO:0007669"/>
    <property type="project" value="UniProtKB-UniRule"/>
</dbReference>
<evidence type="ECO:0000256" key="4">
    <source>
        <dbReference type="ARBA" id="ARBA00022989"/>
    </source>
</evidence>
<keyword evidence="10" id="KW-0406">Ion transport</keyword>
<keyword evidence="5 10" id="KW-0472">Membrane</keyword>
<comment type="catalytic activity">
    <reaction evidence="8">
        <text>fluoride(in) = fluoride(out)</text>
        <dbReference type="Rhea" id="RHEA:76159"/>
        <dbReference type="ChEBI" id="CHEBI:17051"/>
    </reaction>
    <physiologicalReaction direction="left-to-right" evidence="8">
        <dbReference type="Rhea" id="RHEA:76160"/>
    </physiologicalReaction>
</comment>
<dbReference type="Proteomes" id="UP000199394">
    <property type="component" value="Unassembled WGS sequence"/>
</dbReference>
<evidence type="ECO:0000256" key="3">
    <source>
        <dbReference type="ARBA" id="ARBA00022692"/>
    </source>
</evidence>
<evidence type="ECO:0000256" key="2">
    <source>
        <dbReference type="ARBA" id="ARBA00022475"/>
    </source>
</evidence>
<name>A0A1H3WUJ3_9FIRM</name>
<evidence type="ECO:0000256" key="5">
    <source>
        <dbReference type="ARBA" id="ARBA00023136"/>
    </source>
</evidence>
<proteinExistence type="inferred from homology"/>
<evidence type="ECO:0000256" key="8">
    <source>
        <dbReference type="ARBA" id="ARBA00035585"/>
    </source>
</evidence>
<evidence type="ECO:0000256" key="7">
    <source>
        <dbReference type="ARBA" id="ARBA00035120"/>
    </source>
</evidence>
<feature type="transmembrane region" description="Helical" evidence="10">
    <location>
        <begin position="68"/>
        <end position="88"/>
    </location>
</feature>
<dbReference type="Pfam" id="PF02537">
    <property type="entry name" value="CRCB"/>
    <property type="match status" value="1"/>
</dbReference>
<dbReference type="PANTHER" id="PTHR28259">
    <property type="entry name" value="FLUORIDE EXPORT PROTEIN 1-RELATED"/>
    <property type="match status" value="1"/>
</dbReference>
<feature type="transmembrane region" description="Helical" evidence="10">
    <location>
        <begin position="15"/>
        <end position="34"/>
    </location>
</feature>
<feature type="binding site" evidence="10">
    <location>
        <position position="111"/>
    </location>
    <ligand>
        <name>Na(+)</name>
        <dbReference type="ChEBI" id="CHEBI:29101"/>
        <note>structural</note>
    </ligand>
</feature>
<evidence type="ECO:0000313" key="12">
    <source>
        <dbReference type="Proteomes" id="UP000199394"/>
    </source>
</evidence>
<keyword evidence="6 10" id="KW-0407">Ion channel</keyword>
<dbReference type="GO" id="GO:0140114">
    <property type="term" value="P:cellular detoxification of fluoride"/>
    <property type="evidence" value="ECO:0007669"/>
    <property type="project" value="UniProtKB-UniRule"/>
</dbReference>
<comment type="similarity">
    <text evidence="7 10">Belongs to the fluoride channel Fluc/FEX (TC 1.A.43) family.</text>
</comment>
<keyword evidence="3 10" id="KW-0812">Transmembrane</keyword>
<dbReference type="GO" id="GO:0005886">
    <property type="term" value="C:plasma membrane"/>
    <property type="evidence" value="ECO:0007669"/>
    <property type="project" value="UniProtKB-SubCell"/>
</dbReference>
<dbReference type="STRING" id="81409.SAMN04515656_10159"/>
<feature type="transmembrane region" description="Helical" evidence="10">
    <location>
        <begin position="100"/>
        <end position="121"/>
    </location>
</feature>
<evidence type="ECO:0000256" key="10">
    <source>
        <dbReference type="HAMAP-Rule" id="MF_00454"/>
    </source>
</evidence>
<protein>
    <recommendedName>
        <fullName evidence="10">Fluoride-specific ion channel FluC</fullName>
    </recommendedName>
</protein>
<accession>A0A1H3WUJ3</accession>
<sequence length="166" mass="17962">MGMKISHDICRNRQGLMASTISGGISPFCIVLEWEANFLQVLWIFLMGIAGAASRYALGLFLKPMMPWPTLAINFLGCILLELIYQCMPEHTQGTQKLKTALGVGFIGAFTTFSTFCNEALGFLQSGHFLSAFTYAASGMLSGLLGIALGMAIGQRLTKGRVRIDG</sequence>
<gene>
    <name evidence="10" type="primary">fluC</name>
    <name evidence="10" type="synonym">crcB</name>
    <name evidence="11" type="ORF">SAMN04515656_10159</name>
</gene>
<feature type="transmembrane region" description="Helical" evidence="10">
    <location>
        <begin position="133"/>
        <end position="153"/>
    </location>
</feature>
<organism evidence="11 12">
    <name type="scientific">Eubacterium aggregans</name>
    <dbReference type="NCBI Taxonomy" id="81409"/>
    <lineage>
        <taxon>Bacteria</taxon>
        <taxon>Bacillati</taxon>
        <taxon>Bacillota</taxon>
        <taxon>Clostridia</taxon>
        <taxon>Eubacteriales</taxon>
        <taxon>Eubacteriaceae</taxon>
        <taxon>Eubacterium</taxon>
    </lineage>
</organism>
<keyword evidence="2 10" id="KW-1003">Cell membrane</keyword>
<dbReference type="PANTHER" id="PTHR28259:SF1">
    <property type="entry name" value="FLUORIDE EXPORT PROTEIN 1-RELATED"/>
    <property type="match status" value="1"/>
</dbReference>
<keyword evidence="4 10" id="KW-1133">Transmembrane helix</keyword>
<keyword evidence="10" id="KW-0479">Metal-binding</keyword>
<feature type="transmembrane region" description="Helical" evidence="10">
    <location>
        <begin position="41"/>
        <end position="62"/>
    </location>
</feature>
<keyword evidence="10" id="KW-0915">Sodium</keyword>
<dbReference type="AlphaFoldDB" id="A0A1H3WUJ3"/>
<keyword evidence="10" id="KW-0813">Transport</keyword>
<evidence type="ECO:0000256" key="9">
    <source>
        <dbReference type="ARBA" id="ARBA00049940"/>
    </source>
</evidence>
<dbReference type="InterPro" id="IPR003691">
    <property type="entry name" value="FluC"/>
</dbReference>
<comment type="activity regulation">
    <text evidence="10">Na(+) is not transported, but it plays an essential structural role and its presence is essential for fluoride channel function.</text>
</comment>
<evidence type="ECO:0000313" key="11">
    <source>
        <dbReference type="EMBL" id="SDZ90034.1"/>
    </source>
</evidence>
<dbReference type="OrthoDB" id="9815830at2"/>
<reference evidence="11 12" key="1">
    <citation type="submission" date="2016-10" db="EMBL/GenBank/DDBJ databases">
        <authorList>
            <person name="de Groot N.N."/>
        </authorList>
    </citation>
    <scope>NUCLEOTIDE SEQUENCE [LARGE SCALE GENOMIC DNA]</scope>
    <source>
        <strain evidence="11 12">SR12</strain>
    </source>
</reference>
<dbReference type="HAMAP" id="MF_00454">
    <property type="entry name" value="FluC"/>
    <property type="match status" value="1"/>
</dbReference>
<evidence type="ECO:0000256" key="6">
    <source>
        <dbReference type="ARBA" id="ARBA00023303"/>
    </source>
</evidence>
<evidence type="ECO:0000256" key="1">
    <source>
        <dbReference type="ARBA" id="ARBA00004651"/>
    </source>
</evidence>